<keyword evidence="3 5" id="KW-0067">ATP-binding</keyword>
<keyword evidence="6" id="KW-1185">Reference proteome</keyword>
<dbReference type="AlphaFoldDB" id="A0A853F2R0"/>
<comment type="caution">
    <text evidence="5">The sequence shown here is derived from an EMBL/GenBank/DDBJ whole genome shotgun (WGS) entry which is preliminary data.</text>
</comment>
<dbReference type="Gene3D" id="2.40.50.100">
    <property type="match status" value="1"/>
</dbReference>
<accession>A0A853F2R0</accession>
<dbReference type="GO" id="GO:0055052">
    <property type="term" value="C:ATP-binding cassette (ABC) transporter complex, substrate-binding subunit-containing"/>
    <property type="evidence" value="ECO:0007669"/>
    <property type="project" value="TreeGrafter"/>
</dbReference>
<evidence type="ECO:0000313" key="6">
    <source>
        <dbReference type="Proteomes" id="UP000561011"/>
    </source>
</evidence>
<feature type="domain" description="ABC transporter" evidence="4">
    <location>
        <begin position="5"/>
        <end position="227"/>
    </location>
</feature>
<protein>
    <submittedName>
        <fullName evidence="5">ABC transporter ATP-binding protein</fullName>
    </submittedName>
</protein>
<dbReference type="InterPro" id="IPR003439">
    <property type="entry name" value="ABC_transporter-like_ATP-bd"/>
</dbReference>
<dbReference type="GO" id="GO:0016887">
    <property type="term" value="F:ATP hydrolysis activity"/>
    <property type="evidence" value="ECO:0007669"/>
    <property type="project" value="InterPro"/>
</dbReference>
<sequence length="365" mass="37731">MPRSLRLDVDVEVGPGERLALVGSNGAGKTSVLRLLAGLDRAAPGSSVTSGRTVLVGDGVHVRADERRLPMTFAEPRLFPTMTVLDNLVFGAARSGRSQAATTRLRALAALDTLGLGHLVGRRAGELSSGQSAVLAVLRTVLAPAVGVLLDEPFSSLDTEVAADARSAVHGWLDQLPVPLVLATHSVLDVMALATHVAVLDDGVLVQHGTVDEVARRPTSRFAASFVGLDLFAGHSHGTEVLVDGTFPGPASARSDRAVAATRPPAGPWTVRLSSSTPADGPVWVAVAPRATTLHASRPADGPRNIWETTVAAVEQLGAAVRVTCAAPLPLRVDVAAATAIRLGARPGATVWGQIDPSSLEVYPA</sequence>
<dbReference type="Pfam" id="PF00005">
    <property type="entry name" value="ABC_tran"/>
    <property type="match status" value="1"/>
</dbReference>
<dbReference type="PROSITE" id="PS50893">
    <property type="entry name" value="ABC_TRANSPORTER_2"/>
    <property type="match status" value="1"/>
</dbReference>
<dbReference type="SUPFAM" id="SSF50331">
    <property type="entry name" value="MOP-like"/>
    <property type="match status" value="1"/>
</dbReference>
<dbReference type="Proteomes" id="UP000561011">
    <property type="component" value="Unassembled WGS sequence"/>
</dbReference>
<keyword evidence="2" id="KW-0547">Nucleotide-binding</keyword>
<dbReference type="PANTHER" id="PTHR43875">
    <property type="entry name" value="MALTODEXTRIN IMPORT ATP-BINDING PROTEIN MSMX"/>
    <property type="match status" value="1"/>
</dbReference>
<dbReference type="SMART" id="SM00382">
    <property type="entry name" value="AAA"/>
    <property type="match status" value="1"/>
</dbReference>
<dbReference type="InterPro" id="IPR027417">
    <property type="entry name" value="P-loop_NTPase"/>
</dbReference>
<proteinExistence type="predicted"/>
<dbReference type="Gene3D" id="3.40.50.300">
    <property type="entry name" value="P-loop containing nucleotide triphosphate hydrolases"/>
    <property type="match status" value="1"/>
</dbReference>
<evidence type="ECO:0000256" key="3">
    <source>
        <dbReference type="ARBA" id="ARBA00022840"/>
    </source>
</evidence>
<dbReference type="InterPro" id="IPR047641">
    <property type="entry name" value="ABC_transpr_MalK/UgpC-like"/>
</dbReference>
<dbReference type="InterPro" id="IPR005116">
    <property type="entry name" value="Transp-assoc_OB_typ1"/>
</dbReference>
<keyword evidence="1" id="KW-0813">Transport</keyword>
<dbReference type="InterPro" id="IPR017871">
    <property type="entry name" value="ABC_transporter-like_CS"/>
</dbReference>
<reference evidence="5 6" key="1">
    <citation type="submission" date="2020-07" db="EMBL/GenBank/DDBJ databases">
        <title>MOT database genomes.</title>
        <authorList>
            <person name="Joseph S."/>
            <person name="Aduse-Opoku J."/>
            <person name="Hashim A."/>
            <person name="Wade W."/>
            <person name="Curtis M."/>
        </authorList>
    </citation>
    <scope>NUCLEOTIDE SEQUENCE [LARGE SCALE GENOMIC DNA]</scope>
    <source>
        <strain evidence="5 6">DSM 100099</strain>
    </source>
</reference>
<dbReference type="EMBL" id="JACBYE010000065">
    <property type="protein sequence ID" value="NYS95298.1"/>
    <property type="molecule type" value="Genomic_DNA"/>
</dbReference>
<gene>
    <name evidence="5" type="ORF">HZZ10_17470</name>
</gene>
<evidence type="ECO:0000256" key="1">
    <source>
        <dbReference type="ARBA" id="ARBA00022448"/>
    </source>
</evidence>
<dbReference type="PROSITE" id="PS00211">
    <property type="entry name" value="ABC_TRANSPORTER_1"/>
    <property type="match status" value="1"/>
</dbReference>
<dbReference type="GO" id="GO:0005524">
    <property type="term" value="F:ATP binding"/>
    <property type="evidence" value="ECO:0007669"/>
    <property type="project" value="UniProtKB-KW"/>
</dbReference>
<evidence type="ECO:0000313" key="5">
    <source>
        <dbReference type="EMBL" id="NYS95298.1"/>
    </source>
</evidence>
<evidence type="ECO:0000256" key="2">
    <source>
        <dbReference type="ARBA" id="ARBA00022741"/>
    </source>
</evidence>
<name>A0A853F2R0_9MICO</name>
<evidence type="ECO:0000259" key="4">
    <source>
        <dbReference type="PROSITE" id="PS50893"/>
    </source>
</evidence>
<dbReference type="PANTHER" id="PTHR43875:SF1">
    <property type="entry name" value="OSMOPROTECTIVE COMPOUNDS UPTAKE ATP-BINDING PROTEIN GGTA"/>
    <property type="match status" value="1"/>
</dbReference>
<dbReference type="RefSeq" id="WP_179914487.1">
    <property type="nucleotide sequence ID" value="NZ_JACBYE010000065.1"/>
</dbReference>
<dbReference type="SUPFAM" id="SSF52540">
    <property type="entry name" value="P-loop containing nucleoside triphosphate hydrolases"/>
    <property type="match status" value="1"/>
</dbReference>
<dbReference type="Pfam" id="PF03459">
    <property type="entry name" value="TOBE"/>
    <property type="match status" value="1"/>
</dbReference>
<organism evidence="5 6">
    <name type="scientific">Sanguibacter inulinus</name>
    <dbReference type="NCBI Taxonomy" id="60922"/>
    <lineage>
        <taxon>Bacteria</taxon>
        <taxon>Bacillati</taxon>
        <taxon>Actinomycetota</taxon>
        <taxon>Actinomycetes</taxon>
        <taxon>Micrococcales</taxon>
        <taxon>Sanguibacteraceae</taxon>
        <taxon>Sanguibacter</taxon>
    </lineage>
</organism>
<dbReference type="InterPro" id="IPR003593">
    <property type="entry name" value="AAA+_ATPase"/>
</dbReference>
<dbReference type="InterPro" id="IPR008995">
    <property type="entry name" value="Mo/tungstate-bd_C_term_dom"/>
</dbReference>